<accession>A0AAN5C5Y3</accession>
<comment type="caution">
    <text evidence="2">The sequence shown here is derived from an EMBL/GenBank/DDBJ whole genome shotgun (WGS) entry which is preliminary data.</text>
</comment>
<proteinExistence type="predicted"/>
<name>A0AAN5C5Y3_9BILA</name>
<dbReference type="AlphaFoldDB" id="A0AAN5C5Y3"/>
<evidence type="ECO:0000313" key="3">
    <source>
        <dbReference type="Proteomes" id="UP001328107"/>
    </source>
</evidence>
<reference evidence="3" key="1">
    <citation type="submission" date="2022-10" db="EMBL/GenBank/DDBJ databases">
        <title>Genome assembly of Pristionchus species.</title>
        <authorList>
            <person name="Yoshida K."/>
            <person name="Sommer R.J."/>
        </authorList>
    </citation>
    <scope>NUCLEOTIDE SEQUENCE [LARGE SCALE GENOMIC DNA]</scope>
    <source>
        <strain evidence="3">RS5460</strain>
    </source>
</reference>
<protein>
    <submittedName>
        <fullName evidence="2">Uncharacterized protein</fullName>
    </submittedName>
</protein>
<sequence>MDGRRKWYSMYSLQGGGERLGKILLVTDLISVATVHSRSRGVIIKQDIYCNKHTRDDSENPEDDVDAQIDVASRVKKHRQGRANDGQKEHQTLAHRSRSIRPAGCSTCITTNLIIGGNHGATNGIKSMKK</sequence>
<evidence type="ECO:0000256" key="1">
    <source>
        <dbReference type="SAM" id="MobiDB-lite"/>
    </source>
</evidence>
<keyword evidence="3" id="KW-1185">Reference proteome</keyword>
<organism evidence="2 3">
    <name type="scientific">Pristionchus mayeri</name>
    <dbReference type="NCBI Taxonomy" id="1317129"/>
    <lineage>
        <taxon>Eukaryota</taxon>
        <taxon>Metazoa</taxon>
        <taxon>Ecdysozoa</taxon>
        <taxon>Nematoda</taxon>
        <taxon>Chromadorea</taxon>
        <taxon>Rhabditida</taxon>
        <taxon>Rhabditina</taxon>
        <taxon>Diplogasteromorpha</taxon>
        <taxon>Diplogasteroidea</taxon>
        <taxon>Neodiplogasteridae</taxon>
        <taxon>Pristionchus</taxon>
    </lineage>
</organism>
<dbReference type="EMBL" id="BTRK01000001">
    <property type="protein sequence ID" value="GMR31880.1"/>
    <property type="molecule type" value="Genomic_DNA"/>
</dbReference>
<feature type="region of interest" description="Disordered" evidence="1">
    <location>
        <begin position="78"/>
        <end position="97"/>
    </location>
</feature>
<dbReference type="Proteomes" id="UP001328107">
    <property type="component" value="Unassembled WGS sequence"/>
</dbReference>
<evidence type="ECO:0000313" key="2">
    <source>
        <dbReference type="EMBL" id="GMR31880.1"/>
    </source>
</evidence>
<gene>
    <name evidence="2" type="ORF">PMAYCL1PPCAC_02075</name>
</gene>